<gene>
    <name evidence="1" type="ORF">LC0644_0115</name>
</gene>
<comment type="caution">
    <text evidence="1">The sequence shown here is derived from an EMBL/GenBank/DDBJ whole genome shotgun (WGS) entry which is preliminary data.</text>
</comment>
<dbReference type="AlphaFoldDB" id="A0A0C9PKL6"/>
<protein>
    <submittedName>
        <fullName evidence="1">Uncharacterized protein</fullName>
    </submittedName>
</protein>
<accession>A0A0C9PKL6</accession>
<organism evidence="1 2">
    <name type="scientific">Lacticaseibacillus paracasei NRIC 0644</name>
    <dbReference type="NCBI Taxonomy" id="1435038"/>
    <lineage>
        <taxon>Bacteria</taxon>
        <taxon>Bacillati</taxon>
        <taxon>Bacillota</taxon>
        <taxon>Bacilli</taxon>
        <taxon>Lactobacillales</taxon>
        <taxon>Lactobacillaceae</taxon>
        <taxon>Lacticaseibacillus</taxon>
    </lineage>
</organism>
<proteinExistence type="predicted"/>
<evidence type="ECO:0000313" key="2">
    <source>
        <dbReference type="Proteomes" id="UP000032552"/>
    </source>
</evidence>
<dbReference type="Proteomes" id="UP000032552">
    <property type="component" value="Unassembled WGS sequence"/>
</dbReference>
<dbReference type="EMBL" id="BAYM01000008">
    <property type="protein sequence ID" value="GAN35526.1"/>
    <property type="molecule type" value="Genomic_DNA"/>
</dbReference>
<name>A0A0C9PKL6_LACPA</name>
<sequence length="71" mass="7611">MFSNESLKENGGITMQQFMTLDNSSLEKIAGGENGGLWSILGLGLGFSARRANSLFGPTPEMALDLISLFK</sequence>
<evidence type="ECO:0000313" key="1">
    <source>
        <dbReference type="EMBL" id="GAN35526.1"/>
    </source>
</evidence>
<reference evidence="2" key="1">
    <citation type="submission" date="2014-05" db="EMBL/GenBank/DDBJ databases">
        <title>Whole genome sequencing of Lactobacillus casei NRIC0644.</title>
        <authorList>
            <person name="Atarashi H."/>
            <person name="Yoshida Y."/>
            <person name="Fujimura S."/>
            <person name="Tanaka N."/>
            <person name="Shiwa Y."/>
            <person name="Yoshikawa H."/>
            <person name="Okada S."/>
            <person name="Nakagawa J."/>
        </authorList>
    </citation>
    <scope>NUCLEOTIDE SEQUENCE [LARGE SCALE GENOMIC DNA]</scope>
    <source>
        <strain evidence="2">NRIC0644</strain>
    </source>
</reference>